<dbReference type="InterPro" id="IPR036188">
    <property type="entry name" value="FAD/NAD-bd_sf"/>
</dbReference>
<reference evidence="8" key="1">
    <citation type="submission" date="2023-07" db="EMBL/GenBank/DDBJ databases">
        <title>Defluviimonas sediminis sp. nov., isolated from mangrove sediment.</title>
        <authorList>
            <person name="Liu L."/>
            <person name="Li J."/>
            <person name="Huang Y."/>
            <person name="Pan J."/>
            <person name="Li M."/>
        </authorList>
    </citation>
    <scope>NUCLEOTIDE SEQUENCE [LARGE SCALE GENOMIC DNA]</scope>
    <source>
        <strain evidence="8">FT324</strain>
    </source>
</reference>
<dbReference type="NCBIfam" id="TIGR01372">
    <property type="entry name" value="soxA"/>
    <property type="match status" value="1"/>
</dbReference>
<dbReference type="EMBL" id="JAOCQF010000001">
    <property type="protein sequence ID" value="MCT8328167.1"/>
    <property type="molecule type" value="Genomic_DNA"/>
</dbReference>
<feature type="domain" description="SoxA A3" evidence="6">
    <location>
        <begin position="498"/>
        <end position="581"/>
    </location>
</feature>
<dbReference type="InterPro" id="IPR023753">
    <property type="entry name" value="FAD/NAD-binding_dom"/>
</dbReference>
<dbReference type="InterPro" id="IPR029043">
    <property type="entry name" value="GcvT/YgfZ_C"/>
</dbReference>
<dbReference type="InterPro" id="IPR006222">
    <property type="entry name" value="GCVT_N"/>
</dbReference>
<accession>A0ABT2NGX9</accession>
<dbReference type="PRINTS" id="PR00469">
    <property type="entry name" value="PNDRDTASEII"/>
</dbReference>
<dbReference type="InterPro" id="IPR041854">
    <property type="entry name" value="BFD-like_2Fe2S-bd_dom_sf"/>
</dbReference>
<feature type="domain" description="FAD/NAD(P)-binding" evidence="4">
    <location>
        <begin position="168"/>
        <end position="419"/>
    </location>
</feature>
<dbReference type="InterPro" id="IPR042204">
    <property type="entry name" value="2Fe-2S-bd_N"/>
</dbReference>
<dbReference type="Proteomes" id="UP001205601">
    <property type="component" value="Unassembled WGS sequence"/>
</dbReference>
<dbReference type="Pfam" id="PF13510">
    <property type="entry name" value="Fer2_4"/>
    <property type="match status" value="1"/>
</dbReference>
<evidence type="ECO:0000313" key="7">
    <source>
        <dbReference type="EMBL" id="MCT8328167.1"/>
    </source>
</evidence>
<dbReference type="InterPro" id="IPR027266">
    <property type="entry name" value="TrmE/GcvT-like"/>
</dbReference>
<organism evidence="7 8">
    <name type="scientific">Albidovulum sediminis</name>
    <dbReference type="NCBI Taxonomy" id="3066345"/>
    <lineage>
        <taxon>Bacteria</taxon>
        <taxon>Pseudomonadati</taxon>
        <taxon>Pseudomonadota</taxon>
        <taxon>Alphaproteobacteria</taxon>
        <taxon>Rhodobacterales</taxon>
        <taxon>Paracoccaceae</taxon>
        <taxon>Albidovulum</taxon>
    </lineage>
</organism>
<evidence type="ECO:0000256" key="1">
    <source>
        <dbReference type="ARBA" id="ARBA00008609"/>
    </source>
</evidence>
<sequence>MGGNGWRLAEGGRIDRSRPLRFRFDGRDHVGFHGDTLASALLANGVRLSARSFKYHRPRGIMGAGVEEPATLVHLAGELASGNRPATTLRLSDGLEAWPVNAWPSARLDIGAVNQMIARLIPAGFYYKTFKWPDWHLYEPAIRRAAGLAPAPATPPDGAWEARHAHADILIAGAGPAGLMAALVAGRAGARVILADEGIEAGGSLLTRRLSIAGAPALDWVTAAVAELAALPNVMHLQDAAVWACREHNLVMVEERAPSRPAILGRSWRVRAGRVITATGAIERLMVFEGNDQPGVMLASAAQAYVNRWAVRPGRRAVVFTNNDSAYAAAADLARAGVEVAAIVDSRDPVPEHARAASAGLPVLAGHVVRSTQGGRALRAVTVAPLAGGGARRIDCDLLAVSGGWSPAVHLYSQSRAPIAWDDRLAAFLPAGPAGPVAAAGAADGALELGVALADGAAKARAALADLGFAPPDAALPEAEDLPYGITPLWTVPGAGAKAFLDIQNDVTVADIELALREGYSSIEHVKRYTTGGMGLDQGKTGNVNIIGAVAERLGKTPGEVGVTTFRPPWTPVEFGAIAGRRSGPVVLPYRHTPLTDWHMDQGAVIYEAGARWRRPGYYPRLGEAFQDTVNREARTVREGVGIYDGAPLGKYEIKGRDAARFLDWIYTNVFSSLTVGNGRYGLMLTDDGLILDDGVSFRLAEDRFVMSTSTGNADAVGQHMEKLLQIERPDWQVMITNVTSQWANATICGPKARAVLQAMGTDIDMSPAAFPFMSVRDGRVAGLPARVARVSFTGELSFEVNVRPRDLPALWAAAMTAGAPFGITPIGSEANHVLRVEKGFLSLGHEVDGTADPHDLGMSWVMAAAKPDFIGKRSVDLRRASGRPRRELVGFRPLDPDRQVPEGAPLTPGGRTEATEGFVTACVWSVVEGRWLGLALLQDGRARIGTRAHVRLPGGVIEVELCPPVFHDPKGERLRS</sequence>
<dbReference type="Gene3D" id="3.50.50.60">
    <property type="entry name" value="FAD/NAD(P)-binding domain"/>
    <property type="match status" value="2"/>
</dbReference>
<dbReference type="SUPFAM" id="SSF101790">
    <property type="entry name" value="Aminomethyltransferase beta-barrel domain"/>
    <property type="match status" value="1"/>
</dbReference>
<dbReference type="PANTHER" id="PTHR43757:SF2">
    <property type="entry name" value="AMINOMETHYLTRANSFERASE, MITOCHONDRIAL"/>
    <property type="match status" value="1"/>
</dbReference>
<dbReference type="SUPFAM" id="SSF51905">
    <property type="entry name" value="FAD/NAD(P)-binding domain"/>
    <property type="match status" value="1"/>
</dbReference>
<dbReference type="InterPro" id="IPR013977">
    <property type="entry name" value="GcvT_C"/>
</dbReference>
<feature type="domain" description="Aminomethyltransferase C-terminal" evidence="5">
    <location>
        <begin position="887"/>
        <end position="969"/>
    </location>
</feature>
<proteinExistence type="inferred from homology"/>
<dbReference type="PRINTS" id="PR00368">
    <property type="entry name" value="FADPNR"/>
</dbReference>
<evidence type="ECO:0000256" key="2">
    <source>
        <dbReference type="ARBA" id="ARBA00023002"/>
    </source>
</evidence>
<feature type="domain" description="GCVT N-terminal" evidence="3">
    <location>
        <begin position="595"/>
        <end position="866"/>
    </location>
</feature>
<dbReference type="Pfam" id="PF07992">
    <property type="entry name" value="Pyr_redox_2"/>
    <property type="match status" value="1"/>
</dbReference>
<keyword evidence="8" id="KW-1185">Reference proteome</keyword>
<dbReference type="Pfam" id="PF08669">
    <property type="entry name" value="GCV_T_C"/>
    <property type="match status" value="1"/>
</dbReference>
<dbReference type="Gene3D" id="1.10.10.1100">
    <property type="entry name" value="BFD-like [2Fe-2S]-binding domain"/>
    <property type="match status" value="1"/>
</dbReference>
<gene>
    <name evidence="7" type="ORF">N5I32_01415</name>
</gene>
<evidence type="ECO:0000259" key="4">
    <source>
        <dbReference type="Pfam" id="PF07992"/>
    </source>
</evidence>
<dbReference type="SUPFAM" id="SSF103025">
    <property type="entry name" value="Folate-binding domain"/>
    <property type="match status" value="1"/>
</dbReference>
<dbReference type="InterPro" id="IPR041117">
    <property type="entry name" value="SoxA_A3"/>
</dbReference>
<comment type="similarity">
    <text evidence="1">Belongs to the GcvT family.</text>
</comment>
<comment type="caution">
    <text evidence="7">The sequence shown here is derived from an EMBL/GenBank/DDBJ whole genome shotgun (WGS) entry which is preliminary data.</text>
</comment>
<evidence type="ECO:0000259" key="6">
    <source>
        <dbReference type="Pfam" id="PF17806"/>
    </source>
</evidence>
<evidence type="ECO:0000259" key="5">
    <source>
        <dbReference type="Pfam" id="PF08669"/>
    </source>
</evidence>
<dbReference type="InterPro" id="IPR028896">
    <property type="entry name" value="GcvT/YgfZ/DmdA"/>
</dbReference>
<protein>
    <submittedName>
        <fullName evidence="7">Sarcosine oxidase subunit alpha family protein</fullName>
    </submittedName>
</protein>
<dbReference type="RefSeq" id="WP_261493610.1">
    <property type="nucleotide sequence ID" value="NZ_JAOCQF010000001.1"/>
</dbReference>
<dbReference type="Gene3D" id="3.30.1360.120">
    <property type="entry name" value="Probable tRNA modification gtpase trme, domain 1"/>
    <property type="match status" value="1"/>
</dbReference>
<dbReference type="Pfam" id="PF01571">
    <property type="entry name" value="GCV_T"/>
    <property type="match status" value="1"/>
</dbReference>
<dbReference type="Pfam" id="PF17806">
    <property type="entry name" value="SO_alpha_A3"/>
    <property type="match status" value="1"/>
</dbReference>
<dbReference type="Gene3D" id="3.10.20.440">
    <property type="entry name" value="2Fe-2S iron-sulphur cluster binding domain, sarcosine oxidase, alpha subunit, N-terminal domain"/>
    <property type="match status" value="1"/>
</dbReference>
<dbReference type="PANTHER" id="PTHR43757">
    <property type="entry name" value="AMINOMETHYLTRANSFERASE"/>
    <property type="match status" value="1"/>
</dbReference>
<evidence type="ECO:0000313" key="8">
    <source>
        <dbReference type="Proteomes" id="UP001205601"/>
    </source>
</evidence>
<dbReference type="InterPro" id="IPR006277">
    <property type="entry name" value="Sarcosine_oxidase_asu"/>
</dbReference>
<name>A0ABT2NGX9_9RHOB</name>
<keyword evidence="2" id="KW-0560">Oxidoreductase</keyword>
<evidence type="ECO:0000259" key="3">
    <source>
        <dbReference type="Pfam" id="PF01571"/>
    </source>
</evidence>